<dbReference type="Proteomes" id="UP001595528">
    <property type="component" value="Unassembled WGS sequence"/>
</dbReference>
<gene>
    <name evidence="1" type="ORF">ACFOGJ_24190</name>
</gene>
<proteinExistence type="predicted"/>
<dbReference type="RefSeq" id="WP_379905483.1">
    <property type="nucleotide sequence ID" value="NZ_JBHRTR010000044.1"/>
</dbReference>
<keyword evidence="2" id="KW-1185">Reference proteome</keyword>
<protein>
    <submittedName>
        <fullName evidence="1">Uncharacterized protein</fullName>
    </submittedName>
</protein>
<organism evidence="1 2">
    <name type="scientific">Marinibaculum pumilum</name>
    <dbReference type="NCBI Taxonomy" id="1766165"/>
    <lineage>
        <taxon>Bacteria</taxon>
        <taxon>Pseudomonadati</taxon>
        <taxon>Pseudomonadota</taxon>
        <taxon>Alphaproteobacteria</taxon>
        <taxon>Rhodospirillales</taxon>
        <taxon>Rhodospirillaceae</taxon>
        <taxon>Marinibaculum</taxon>
    </lineage>
</organism>
<dbReference type="EMBL" id="JBHRTR010000044">
    <property type="protein sequence ID" value="MFC3230371.1"/>
    <property type="molecule type" value="Genomic_DNA"/>
</dbReference>
<evidence type="ECO:0000313" key="1">
    <source>
        <dbReference type="EMBL" id="MFC3230371.1"/>
    </source>
</evidence>
<comment type="caution">
    <text evidence="1">The sequence shown here is derived from an EMBL/GenBank/DDBJ whole genome shotgun (WGS) entry which is preliminary data.</text>
</comment>
<evidence type="ECO:0000313" key="2">
    <source>
        <dbReference type="Proteomes" id="UP001595528"/>
    </source>
</evidence>
<reference evidence="2" key="1">
    <citation type="journal article" date="2019" name="Int. J. Syst. Evol. Microbiol.">
        <title>The Global Catalogue of Microorganisms (GCM) 10K type strain sequencing project: providing services to taxonomists for standard genome sequencing and annotation.</title>
        <authorList>
            <consortium name="The Broad Institute Genomics Platform"/>
            <consortium name="The Broad Institute Genome Sequencing Center for Infectious Disease"/>
            <person name="Wu L."/>
            <person name="Ma J."/>
        </authorList>
    </citation>
    <scope>NUCLEOTIDE SEQUENCE [LARGE SCALE GENOMIC DNA]</scope>
    <source>
        <strain evidence="2">KCTC 42964</strain>
    </source>
</reference>
<name>A0ABV7L6X6_9PROT</name>
<sequence>MAELLDAVARWTARADGAEFLRWLAQEPAAVREQELERLMGLQRERMATLAAELRQGFKDYQRLQLVRRELEQRRRKAGERCK</sequence>
<accession>A0ABV7L6X6</accession>